<accession>A0A0P9Z680</accession>
<dbReference type="AlphaFoldDB" id="A0A0P9Z680"/>
<sequence>MRWSLGHRRRRLAPRMAATGRGERSVYRGTSATDIENGQREPAITAPGGKAMKISSVAVVLVVFATLTGCATHGCSGTACKRPDSTSRELVIWWPPDMRDGLDDQDHERDYTVVKLRD</sequence>
<protein>
    <submittedName>
        <fullName evidence="1">Type III secretion system protein HrpT</fullName>
    </submittedName>
</protein>
<name>A0A0P9Z680_PSESX</name>
<dbReference type="Proteomes" id="UP000268096">
    <property type="component" value="Unassembled WGS sequence"/>
</dbReference>
<proteinExistence type="predicted"/>
<dbReference type="EMBL" id="RBTH01000077">
    <property type="protein sequence ID" value="RMT49577.1"/>
    <property type="molecule type" value="Genomic_DNA"/>
</dbReference>
<dbReference type="InterPro" id="IPR048207">
    <property type="entry name" value="HprT-like"/>
</dbReference>
<reference evidence="1 2" key="1">
    <citation type="submission" date="2018-08" db="EMBL/GenBank/DDBJ databases">
        <title>Recombination of ecologically and evolutionarily significant loci maintains genetic cohesion in the Pseudomonas syringae species complex.</title>
        <authorList>
            <person name="Dillon M."/>
            <person name="Thakur S."/>
            <person name="Almeida R.N.D."/>
            <person name="Weir B.S."/>
            <person name="Guttman D.S."/>
        </authorList>
    </citation>
    <scope>NUCLEOTIDE SEQUENCE [LARGE SCALE GENOMIC DNA]</scope>
    <source>
        <strain evidence="1 2">ICMP 16926</strain>
    </source>
</reference>
<comment type="caution">
    <text evidence="1">The sequence shown here is derived from an EMBL/GenBank/DDBJ whole genome shotgun (WGS) entry which is preliminary data.</text>
</comment>
<dbReference type="NCBIfam" id="NF041532">
    <property type="entry name" value="HprT"/>
    <property type="match status" value="1"/>
</dbReference>
<evidence type="ECO:0000313" key="1">
    <source>
        <dbReference type="EMBL" id="RMT49577.1"/>
    </source>
</evidence>
<evidence type="ECO:0000313" key="2">
    <source>
        <dbReference type="Proteomes" id="UP000268096"/>
    </source>
</evidence>
<organism evidence="1 2">
    <name type="scientific">Pseudomonas syringae pv. solidagae</name>
    <dbReference type="NCBI Taxonomy" id="264458"/>
    <lineage>
        <taxon>Bacteria</taxon>
        <taxon>Pseudomonadati</taxon>
        <taxon>Pseudomonadota</taxon>
        <taxon>Gammaproteobacteria</taxon>
        <taxon>Pseudomonadales</taxon>
        <taxon>Pseudomonadaceae</taxon>
        <taxon>Pseudomonas</taxon>
        <taxon>Pseudomonas syringae</taxon>
    </lineage>
</organism>
<gene>
    <name evidence="1" type="ORF">ALP48_01742</name>
</gene>